<keyword evidence="3" id="KW-1185">Reference proteome</keyword>
<dbReference type="AlphaFoldDB" id="A0A7W6JHK5"/>
<comment type="caution">
    <text evidence="2">The sequence shown here is derived from an EMBL/GenBank/DDBJ whole genome shotgun (WGS) entry which is preliminary data.</text>
</comment>
<dbReference type="EMBL" id="JACIDM010000003">
    <property type="protein sequence ID" value="MBB4084298.1"/>
    <property type="molecule type" value="Genomic_DNA"/>
</dbReference>
<dbReference type="RefSeq" id="WP_221212418.1">
    <property type="nucleotide sequence ID" value="NZ_BAAAER010000003.1"/>
</dbReference>
<keyword evidence="1" id="KW-0732">Signal</keyword>
<dbReference type="Pfam" id="PF19577">
    <property type="entry name" value="DcaP"/>
    <property type="match status" value="1"/>
</dbReference>
<dbReference type="SUPFAM" id="SSF56935">
    <property type="entry name" value="Porins"/>
    <property type="match status" value="1"/>
</dbReference>
<dbReference type="InterPro" id="IPR045748">
    <property type="entry name" value="DcaP"/>
</dbReference>
<protein>
    <recommendedName>
        <fullName evidence="4">Porin</fullName>
    </recommendedName>
</protein>
<organism evidence="2 3">
    <name type="scientific">Brevundimonas lenta</name>
    <dbReference type="NCBI Taxonomy" id="424796"/>
    <lineage>
        <taxon>Bacteria</taxon>
        <taxon>Pseudomonadati</taxon>
        <taxon>Pseudomonadota</taxon>
        <taxon>Alphaproteobacteria</taxon>
        <taxon>Caulobacterales</taxon>
        <taxon>Caulobacteraceae</taxon>
        <taxon>Brevundimonas</taxon>
    </lineage>
</organism>
<reference evidence="2 3" key="1">
    <citation type="submission" date="2020-08" db="EMBL/GenBank/DDBJ databases">
        <title>Genomic Encyclopedia of Type Strains, Phase IV (KMG-IV): sequencing the most valuable type-strain genomes for metagenomic binning, comparative biology and taxonomic classification.</title>
        <authorList>
            <person name="Goeker M."/>
        </authorList>
    </citation>
    <scope>NUCLEOTIDE SEQUENCE [LARGE SCALE GENOMIC DNA]</scope>
    <source>
        <strain evidence="2 3">DSM 23960</strain>
    </source>
</reference>
<feature type="chain" id="PRO_5033031234" description="Porin" evidence="1">
    <location>
        <begin position="21"/>
        <end position="492"/>
    </location>
</feature>
<gene>
    <name evidence="2" type="ORF">GGR12_003186</name>
</gene>
<sequence length="492" mass="53202">MRHLLALGCLGAAIASPVLADEAEPEILQTAATQTAPPAPQSADPREEEIRALRAQIAELASRVEAMETEQASTPVEASMIPVRQIPASAEPAPRLWPAFLTRQGSGGGVDDDKFEIYGFGQVDFIYDFNRVDPAWEDAFRPSKIPTENDAFGSDGQTSISVKQSRLGVRASGEAGGRPYEGRFEFDLFGTGVDAGQTTFRLRHAYGRWGPILAGQTNSLFMDGDLFPNTIDYWGPSGMVFLRNPQIRWIITDRPDFYAAVAVEKPGNDIDAGLIRQIDPDLGSGLTNTESLPDATGQVRWQGDGYHAQVSGILRQIGFETIGAPDNEPDGDDLGWGINLGTAYTMGQGTIRLGAVFGEGIASYMNDGGMDLAPQVTIVGTPPGPIDITGEGEAVPLFGMTAYLDWAWNEHWTSAIGYSFTEVDNTNFQEASAFHRGQYASANILWTPTPRVMTGAELLWGKRTDNGGATGDDVRIQFSFKVSFTSNDFLVD</sequence>
<name>A0A7W6JHK5_9CAUL</name>
<dbReference type="Proteomes" id="UP000529946">
    <property type="component" value="Unassembled WGS sequence"/>
</dbReference>
<evidence type="ECO:0000256" key="1">
    <source>
        <dbReference type="SAM" id="SignalP"/>
    </source>
</evidence>
<feature type="signal peptide" evidence="1">
    <location>
        <begin position="1"/>
        <end position="20"/>
    </location>
</feature>
<evidence type="ECO:0000313" key="2">
    <source>
        <dbReference type="EMBL" id="MBB4084298.1"/>
    </source>
</evidence>
<proteinExistence type="predicted"/>
<evidence type="ECO:0000313" key="3">
    <source>
        <dbReference type="Proteomes" id="UP000529946"/>
    </source>
</evidence>
<accession>A0A7W6JHK5</accession>
<evidence type="ECO:0008006" key="4">
    <source>
        <dbReference type="Google" id="ProtNLM"/>
    </source>
</evidence>